<dbReference type="PROSITE" id="PS50850">
    <property type="entry name" value="MFS"/>
    <property type="match status" value="1"/>
</dbReference>
<dbReference type="Proteomes" id="UP000038010">
    <property type="component" value="Unassembled WGS sequence"/>
</dbReference>
<feature type="transmembrane region" description="Helical" evidence="7">
    <location>
        <begin position="534"/>
        <end position="558"/>
    </location>
</feature>
<feature type="transmembrane region" description="Helical" evidence="7">
    <location>
        <begin position="223"/>
        <end position="242"/>
    </location>
</feature>
<feature type="region of interest" description="Disordered" evidence="6">
    <location>
        <begin position="601"/>
        <end position="620"/>
    </location>
</feature>
<dbReference type="PANTHER" id="PTHR23511:SF34">
    <property type="entry name" value="SYNAPTIC VESICLE GLYCOPROTEIN 2"/>
    <property type="match status" value="1"/>
</dbReference>
<keyword evidence="4 7" id="KW-1133">Transmembrane helix</keyword>
<comment type="subcellular location">
    <subcellularLocation>
        <location evidence="1">Membrane</location>
        <topology evidence="1">Multi-pass membrane protein</topology>
    </subcellularLocation>
</comment>
<dbReference type="EMBL" id="LFJN01000002">
    <property type="protein sequence ID" value="KPI44989.1"/>
    <property type="molecule type" value="Genomic_DNA"/>
</dbReference>
<feature type="transmembrane region" description="Helical" evidence="7">
    <location>
        <begin position="116"/>
        <end position="135"/>
    </location>
</feature>
<feature type="transmembrane region" description="Helical" evidence="7">
    <location>
        <begin position="498"/>
        <end position="522"/>
    </location>
</feature>
<dbReference type="PANTHER" id="PTHR23511">
    <property type="entry name" value="SYNAPTIC VESICLE GLYCOPROTEIN 2"/>
    <property type="match status" value="1"/>
</dbReference>
<dbReference type="RefSeq" id="XP_018004952.1">
    <property type="nucleotide sequence ID" value="XM_018142273.1"/>
</dbReference>
<dbReference type="SUPFAM" id="SSF103473">
    <property type="entry name" value="MFS general substrate transporter"/>
    <property type="match status" value="1"/>
</dbReference>
<dbReference type="Pfam" id="PF00083">
    <property type="entry name" value="Sugar_tr"/>
    <property type="match status" value="2"/>
</dbReference>
<name>A0A0N0NRL7_9EURO</name>
<comment type="caution">
    <text evidence="9">The sequence shown here is derived from an EMBL/GenBank/DDBJ whole genome shotgun (WGS) entry which is preliminary data.</text>
</comment>
<organism evidence="9 10">
    <name type="scientific">Cyphellophora attinorum</name>
    <dbReference type="NCBI Taxonomy" id="1664694"/>
    <lineage>
        <taxon>Eukaryota</taxon>
        <taxon>Fungi</taxon>
        <taxon>Dikarya</taxon>
        <taxon>Ascomycota</taxon>
        <taxon>Pezizomycotina</taxon>
        <taxon>Eurotiomycetes</taxon>
        <taxon>Chaetothyriomycetidae</taxon>
        <taxon>Chaetothyriales</taxon>
        <taxon>Cyphellophoraceae</taxon>
        <taxon>Cyphellophora</taxon>
    </lineage>
</organism>
<gene>
    <name evidence="9" type="ORF">AB675_2311</name>
</gene>
<feature type="transmembrane region" description="Helical" evidence="7">
    <location>
        <begin position="570"/>
        <end position="593"/>
    </location>
</feature>
<dbReference type="GO" id="GO:0016020">
    <property type="term" value="C:membrane"/>
    <property type="evidence" value="ECO:0007669"/>
    <property type="project" value="UniProtKB-SubCell"/>
</dbReference>
<dbReference type="InterPro" id="IPR005828">
    <property type="entry name" value="MFS_sugar_transport-like"/>
</dbReference>
<protein>
    <submittedName>
        <fullName evidence="9">Inorganic phosphate transporter PHO84</fullName>
    </submittedName>
</protein>
<evidence type="ECO:0000259" key="8">
    <source>
        <dbReference type="PROSITE" id="PS50850"/>
    </source>
</evidence>
<accession>A0A0N0NRL7</accession>
<dbReference type="Gene3D" id="1.20.1250.20">
    <property type="entry name" value="MFS general substrate transporter like domains"/>
    <property type="match status" value="2"/>
</dbReference>
<feature type="domain" description="Major facilitator superfamily (MFS) profile" evidence="8">
    <location>
        <begin position="44"/>
        <end position="597"/>
    </location>
</feature>
<proteinExistence type="predicted"/>
<dbReference type="STRING" id="1664694.A0A0N0NRL7"/>
<evidence type="ECO:0000256" key="6">
    <source>
        <dbReference type="SAM" id="MobiDB-lite"/>
    </source>
</evidence>
<keyword evidence="10" id="KW-1185">Reference proteome</keyword>
<evidence type="ECO:0000313" key="10">
    <source>
        <dbReference type="Proteomes" id="UP000038010"/>
    </source>
</evidence>
<dbReference type="OrthoDB" id="433512at2759"/>
<feature type="transmembrane region" description="Helical" evidence="7">
    <location>
        <begin position="472"/>
        <end position="492"/>
    </location>
</feature>
<feature type="transmembrane region" description="Helical" evidence="7">
    <location>
        <begin position="42"/>
        <end position="66"/>
    </location>
</feature>
<dbReference type="GO" id="GO:0022857">
    <property type="term" value="F:transmembrane transporter activity"/>
    <property type="evidence" value="ECO:0007669"/>
    <property type="project" value="InterPro"/>
</dbReference>
<dbReference type="InterPro" id="IPR020846">
    <property type="entry name" value="MFS_dom"/>
</dbReference>
<keyword evidence="5 7" id="KW-0472">Membrane</keyword>
<evidence type="ECO:0000256" key="5">
    <source>
        <dbReference type="ARBA" id="ARBA00023136"/>
    </source>
</evidence>
<evidence type="ECO:0000256" key="2">
    <source>
        <dbReference type="ARBA" id="ARBA00022448"/>
    </source>
</evidence>
<sequence length="653" mass="72671">MGKGRVRRLYKTARVDDFEHETDRTIRAQQIYATIDRQPFQWLVVFVAGIGFFLDGYTLFASNIALPMLSYVYWPEETSSIRLTHINLTTLAGTMSGQLLFGILADKMGRKKVYGIELLLLICSTLGVVMSSTGADNSMNVFGWLIFWRLAVGIGVGADYPLSAVITAEFAPTKHRARMMASVFAMQPIGQIAGNLVALVVVAVSEKQGTDNLRRTVDIMWRWVIGLGVVPGALALIFRFAIPETPRFLLEIEDDPIKAEFDATPLFGEIGDGSFSMSPASTALEMGESSHSFRDAGRTPSMEEMVLPAPAMHHEGSPAEPVSAGSAQWTVDTNAPLITLNSPWKLSRKDIKQYFWVEGNWRTLFATSTTWAIPLTRLQASPRLRLLRYRPLLSPIPRQNLRRPQSPRHRQLRQPTILPAMANLRLPYLHNLRPTDGDLHTSLIILNIGSFSGQTLMILFANRLNRVTLQFWGFILLACIFLTLGTIFITLHRAGGPLIVALYVIAQTAFNFGPNSTTYILAGELFPTRYRGSCHGISAAAGKLGSILVQLFSAYYHFGSNRADRESTRRYGIIVVVFAAVMLAGAGFTWWGVPDVQERKRKRGQAEGEKGLRRGGRSKRWTAVGRDKTLEELALGRWGGESEAVRRGKRRQI</sequence>
<dbReference type="InterPro" id="IPR036259">
    <property type="entry name" value="MFS_trans_sf"/>
</dbReference>
<evidence type="ECO:0000256" key="1">
    <source>
        <dbReference type="ARBA" id="ARBA00004141"/>
    </source>
</evidence>
<dbReference type="AlphaFoldDB" id="A0A0N0NRL7"/>
<evidence type="ECO:0000313" key="9">
    <source>
        <dbReference type="EMBL" id="KPI44989.1"/>
    </source>
</evidence>
<keyword evidence="3 7" id="KW-0812">Transmembrane</keyword>
<evidence type="ECO:0000256" key="4">
    <source>
        <dbReference type="ARBA" id="ARBA00022989"/>
    </source>
</evidence>
<evidence type="ECO:0000256" key="7">
    <source>
        <dbReference type="SAM" id="Phobius"/>
    </source>
</evidence>
<evidence type="ECO:0000256" key="3">
    <source>
        <dbReference type="ARBA" id="ARBA00022692"/>
    </source>
</evidence>
<feature type="transmembrane region" description="Helical" evidence="7">
    <location>
        <begin position="183"/>
        <end position="203"/>
    </location>
</feature>
<feature type="transmembrane region" description="Helical" evidence="7">
    <location>
        <begin position="141"/>
        <end position="162"/>
    </location>
</feature>
<dbReference type="GeneID" id="28734153"/>
<keyword evidence="2" id="KW-0813">Transport</keyword>
<feature type="transmembrane region" description="Helical" evidence="7">
    <location>
        <begin position="86"/>
        <end position="104"/>
    </location>
</feature>
<dbReference type="VEuPathDB" id="FungiDB:AB675_2311"/>
<reference evidence="9 10" key="1">
    <citation type="submission" date="2015-06" db="EMBL/GenBank/DDBJ databases">
        <title>Draft genome of the ant-associated black yeast Phialophora attae CBS 131958.</title>
        <authorList>
            <person name="Moreno L.F."/>
            <person name="Stielow B.J."/>
            <person name="de Hoog S."/>
            <person name="Vicente V.A."/>
            <person name="Weiss V.A."/>
            <person name="de Vries M."/>
            <person name="Cruz L.M."/>
            <person name="Souza E.M."/>
        </authorList>
    </citation>
    <scope>NUCLEOTIDE SEQUENCE [LARGE SCALE GENOMIC DNA]</scope>
    <source>
        <strain evidence="9 10">CBS 131958</strain>
    </source>
</reference>